<evidence type="ECO:0000313" key="3">
    <source>
        <dbReference type="Proteomes" id="UP000051295"/>
    </source>
</evidence>
<keyword evidence="3" id="KW-1185">Reference proteome</keyword>
<sequence length="96" mass="9111">MDLLISLIAGAIGGNIAGGLLPRLNLGLLINSLSGVLGGALGNHALALLGVGGLAQTPPDSAALDPAALITQLAAGGLGGGACLLAAGLLRNILTR</sequence>
<evidence type="ECO:0000256" key="1">
    <source>
        <dbReference type="SAM" id="Phobius"/>
    </source>
</evidence>
<accession>A0A0T5NWY6</accession>
<dbReference type="Proteomes" id="UP000051295">
    <property type="component" value="Unassembled WGS sequence"/>
</dbReference>
<dbReference type="RefSeq" id="WP_057791391.1">
    <property type="nucleotide sequence ID" value="NZ_LAXJ01000005.1"/>
</dbReference>
<comment type="caution">
    <text evidence="2">The sequence shown here is derived from an EMBL/GenBank/DDBJ whole genome shotgun (WGS) entry which is preliminary data.</text>
</comment>
<dbReference type="GO" id="GO:0032259">
    <property type="term" value="P:methylation"/>
    <property type="evidence" value="ECO:0007669"/>
    <property type="project" value="UniProtKB-KW"/>
</dbReference>
<keyword evidence="1" id="KW-0472">Membrane</keyword>
<dbReference type="AlphaFoldDB" id="A0A0T5NWY6"/>
<proteinExistence type="predicted"/>
<dbReference type="PATRIC" id="fig|1641875.4.peg.3593"/>
<feature type="transmembrane region" description="Helical" evidence="1">
    <location>
        <begin position="28"/>
        <end position="55"/>
    </location>
</feature>
<organism evidence="2 3">
    <name type="scientific">Roseovarius atlanticus</name>
    <dbReference type="NCBI Taxonomy" id="1641875"/>
    <lineage>
        <taxon>Bacteria</taxon>
        <taxon>Pseudomonadati</taxon>
        <taxon>Pseudomonadota</taxon>
        <taxon>Alphaproteobacteria</taxon>
        <taxon>Rhodobacterales</taxon>
        <taxon>Roseobacteraceae</taxon>
        <taxon>Roseovarius</taxon>
    </lineage>
</organism>
<feature type="transmembrane region" description="Helical" evidence="1">
    <location>
        <begin position="67"/>
        <end position="90"/>
    </location>
</feature>
<keyword evidence="2" id="KW-0489">Methyltransferase</keyword>
<keyword evidence="2" id="KW-0808">Transferase</keyword>
<evidence type="ECO:0000313" key="2">
    <source>
        <dbReference type="EMBL" id="KRS13442.1"/>
    </source>
</evidence>
<dbReference type="EMBL" id="LAXJ01000005">
    <property type="protein sequence ID" value="KRS13442.1"/>
    <property type="molecule type" value="Genomic_DNA"/>
</dbReference>
<dbReference type="GO" id="GO:0008168">
    <property type="term" value="F:methyltransferase activity"/>
    <property type="evidence" value="ECO:0007669"/>
    <property type="project" value="UniProtKB-KW"/>
</dbReference>
<keyword evidence="1" id="KW-1133">Transmembrane helix</keyword>
<dbReference type="STRING" id="1641875.XM53_06150"/>
<gene>
    <name evidence="2" type="ORF">XM53_06150</name>
</gene>
<name>A0A0T5NWY6_9RHOB</name>
<protein>
    <submittedName>
        <fullName evidence="2">DNA methyltransferase</fullName>
    </submittedName>
</protein>
<reference evidence="2 3" key="1">
    <citation type="submission" date="2015-04" db="EMBL/GenBank/DDBJ databases">
        <title>The draft genome sequence of Roseovarius sp.R12b.</title>
        <authorList>
            <person name="Li G."/>
            <person name="Lai Q."/>
            <person name="Shao Z."/>
            <person name="Yan P."/>
        </authorList>
    </citation>
    <scope>NUCLEOTIDE SEQUENCE [LARGE SCALE GENOMIC DNA]</scope>
    <source>
        <strain evidence="2 3">R12B</strain>
    </source>
</reference>
<keyword evidence="1" id="KW-0812">Transmembrane</keyword>